<feature type="transmembrane region" description="Helical" evidence="7">
    <location>
        <begin position="73"/>
        <end position="96"/>
    </location>
</feature>
<evidence type="ECO:0000256" key="3">
    <source>
        <dbReference type="ARBA" id="ARBA00022679"/>
    </source>
</evidence>
<dbReference type="InterPro" id="IPR050980">
    <property type="entry name" value="2C_sensor_his_kinase"/>
</dbReference>
<evidence type="ECO:0000256" key="7">
    <source>
        <dbReference type="SAM" id="Phobius"/>
    </source>
</evidence>
<dbReference type="EC" id="2.7.13.3" evidence="2"/>
<dbReference type="InterPro" id="IPR003594">
    <property type="entry name" value="HATPase_dom"/>
</dbReference>
<dbReference type="InterPro" id="IPR000014">
    <property type="entry name" value="PAS"/>
</dbReference>
<dbReference type="Gene3D" id="3.30.450.20">
    <property type="entry name" value="PAS domain"/>
    <property type="match status" value="1"/>
</dbReference>
<sequence length="483" mass="52265">MLSALEPVVSALRHHLVTFVGGGFLAIAAAYAVFHEGALSLVLLDVFLLVLVGIALLWDGFRTFDESPSPRRTELVAAGTLLFAVFGALFAGWAVVLVELRLGRSVDYLQIGLLGFTIGGAVGAVIGHIYASLSAKNREATRLSRAMDSSMDGIAVIEDGEHVYVNDAYAELYDFPSPDLLEGESWFRLYTSESLATIERDVIPKLTEQRYWRGRLTGRRADGTTFPKEVTSSAVENGHVIVVRDVSTQRQREQRIQVLNRVLRHNLRNTFTVIQGHANLLAEKAPELAQDHVEPIRNEITDLLATADKARGLEQTLEGPTEVQQIDPSEAVRTVVDRATATYPSASIHSHVEESGLQAVDARIVEALNELVDNAVEHAPCPDPTVEVAVETVETGGTSRLEFTVVDDGQGIPEADRRAIIDGEETPLEHGSGLGLWLVNWIVSNTGGDISFAQPRSGGTEVTITYGDDESQAADGLGQLATA</sequence>
<feature type="transmembrane region" description="Helical" evidence="7">
    <location>
        <begin position="108"/>
        <end position="133"/>
    </location>
</feature>
<dbReference type="SUPFAM" id="SSF55785">
    <property type="entry name" value="PYP-like sensor domain (PAS domain)"/>
    <property type="match status" value="1"/>
</dbReference>
<dbReference type="PANTHER" id="PTHR44936">
    <property type="entry name" value="SENSOR PROTEIN CREC"/>
    <property type="match status" value="1"/>
</dbReference>
<proteinExistence type="predicted"/>
<protein>
    <recommendedName>
        <fullName evidence="2">histidine kinase</fullName>
        <ecNumber evidence="2">2.7.13.3</ecNumber>
    </recommendedName>
</protein>
<dbReference type="InterPro" id="IPR005467">
    <property type="entry name" value="His_kinase_dom"/>
</dbReference>
<dbReference type="Pfam" id="PF13426">
    <property type="entry name" value="PAS_9"/>
    <property type="match status" value="1"/>
</dbReference>
<evidence type="ECO:0000256" key="2">
    <source>
        <dbReference type="ARBA" id="ARBA00012438"/>
    </source>
</evidence>
<accession>M0BGW6</accession>
<keyword evidence="4" id="KW-0547">Nucleotide-binding</keyword>
<dbReference type="InterPro" id="IPR035965">
    <property type="entry name" value="PAS-like_dom_sf"/>
</dbReference>
<keyword evidence="7" id="KW-0472">Membrane</keyword>
<reference evidence="9 10" key="1">
    <citation type="journal article" date="2014" name="PLoS Genet.">
        <title>Phylogenetically driven sequencing of extremely halophilic archaea reveals strategies for static and dynamic osmo-response.</title>
        <authorList>
            <person name="Becker E.A."/>
            <person name="Seitzer P.M."/>
            <person name="Tritt A."/>
            <person name="Larsen D."/>
            <person name="Krusor M."/>
            <person name="Yao A.I."/>
            <person name="Wu D."/>
            <person name="Madern D."/>
            <person name="Eisen J.A."/>
            <person name="Darling A.E."/>
            <person name="Facciotti M.T."/>
        </authorList>
    </citation>
    <scope>NUCLEOTIDE SEQUENCE [LARGE SCALE GENOMIC DNA]</scope>
    <source>
        <strain evidence="9 10">JCM 14624</strain>
    </source>
</reference>
<dbReference type="PROSITE" id="PS50109">
    <property type="entry name" value="HIS_KIN"/>
    <property type="match status" value="1"/>
</dbReference>
<dbReference type="SMART" id="SM00091">
    <property type="entry name" value="PAS"/>
    <property type="match status" value="1"/>
</dbReference>
<evidence type="ECO:0000259" key="8">
    <source>
        <dbReference type="PROSITE" id="PS50109"/>
    </source>
</evidence>
<keyword evidence="10" id="KW-1185">Reference proteome</keyword>
<comment type="catalytic activity">
    <reaction evidence="1">
        <text>ATP + protein L-histidine = ADP + protein N-phospho-L-histidine.</text>
        <dbReference type="EC" id="2.7.13.3"/>
    </reaction>
</comment>
<dbReference type="CDD" id="cd00130">
    <property type="entry name" value="PAS"/>
    <property type="match status" value="1"/>
</dbReference>
<dbReference type="PRINTS" id="PR00344">
    <property type="entry name" value="BCTRLSENSOR"/>
</dbReference>
<dbReference type="Proteomes" id="UP000011560">
    <property type="component" value="Unassembled WGS sequence"/>
</dbReference>
<keyword evidence="3" id="KW-0808">Transferase</keyword>
<keyword evidence="6" id="KW-0067">ATP-binding</keyword>
<dbReference type="PATRIC" id="fig|1227490.4.peg.2504"/>
<dbReference type="AlphaFoldDB" id="M0BGW6"/>
<keyword evidence="5 9" id="KW-0418">Kinase</keyword>
<dbReference type="STRING" id="1227490.C479_12289"/>
<dbReference type="PANTHER" id="PTHR44936:SF10">
    <property type="entry name" value="SENSOR PROTEIN RSTB"/>
    <property type="match status" value="1"/>
</dbReference>
<keyword evidence="7" id="KW-1133">Transmembrane helix</keyword>
<evidence type="ECO:0000256" key="4">
    <source>
        <dbReference type="ARBA" id="ARBA00022741"/>
    </source>
</evidence>
<dbReference type="GO" id="GO:0005524">
    <property type="term" value="F:ATP binding"/>
    <property type="evidence" value="ECO:0007669"/>
    <property type="project" value="UniProtKB-KW"/>
</dbReference>
<gene>
    <name evidence="9" type="ORF">C479_12289</name>
</gene>
<dbReference type="InterPro" id="IPR036890">
    <property type="entry name" value="HATPase_C_sf"/>
</dbReference>
<dbReference type="SUPFAM" id="SSF55874">
    <property type="entry name" value="ATPase domain of HSP90 chaperone/DNA topoisomerase II/histidine kinase"/>
    <property type="match status" value="1"/>
</dbReference>
<dbReference type="EMBL" id="AOIQ01000019">
    <property type="protein sequence ID" value="ELZ08904.1"/>
    <property type="molecule type" value="Genomic_DNA"/>
</dbReference>
<organism evidence="9 10">
    <name type="scientific">Halovivax asiaticus JCM 14624</name>
    <dbReference type="NCBI Taxonomy" id="1227490"/>
    <lineage>
        <taxon>Archaea</taxon>
        <taxon>Methanobacteriati</taxon>
        <taxon>Methanobacteriota</taxon>
        <taxon>Stenosarchaea group</taxon>
        <taxon>Halobacteria</taxon>
        <taxon>Halobacteriales</taxon>
        <taxon>Natrialbaceae</taxon>
        <taxon>Halovivax</taxon>
    </lineage>
</organism>
<feature type="domain" description="Histidine kinase" evidence="8">
    <location>
        <begin position="262"/>
        <end position="470"/>
    </location>
</feature>
<dbReference type="CDD" id="cd00075">
    <property type="entry name" value="HATPase"/>
    <property type="match status" value="1"/>
</dbReference>
<name>M0BGW6_9EURY</name>
<feature type="transmembrane region" description="Helical" evidence="7">
    <location>
        <begin position="40"/>
        <end position="61"/>
    </location>
</feature>
<dbReference type="GO" id="GO:0004673">
    <property type="term" value="F:protein histidine kinase activity"/>
    <property type="evidence" value="ECO:0007669"/>
    <property type="project" value="UniProtKB-EC"/>
</dbReference>
<dbReference type="Pfam" id="PF02518">
    <property type="entry name" value="HATPase_c"/>
    <property type="match status" value="1"/>
</dbReference>
<comment type="caution">
    <text evidence="9">The sequence shown here is derived from an EMBL/GenBank/DDBJ whole genome shotgun (WGS) entry which is preliminary data.</text>
</comment>
<dbReference type="Gene3D" id="3.30.565.10">
    <property type="entry name" value="Histidine kinase-like ATPase, C-terminal domain"/>
    <property type="match status" value="1"/>
</dbReference>
<dbReference type="RefSeq" id="WP_007702965.1">
    <property type="nucleotide sequence ID" value="NZ_AOIQ01000019.1"/>
</dbReference>
<feature type="transmembrane region" description="Helical" evidence="7">
    <location>
        <begin position="12"/>
        <end position="34"/>
    </location>
</feature>
<dbReference type="OrthoDB" id="237703at2157"/>
<keyword evidence="7" id="KW-0812">Transmembrane</keyword>
<evidence type="ECO:0000313" key="9">
    <source>
        <dbReference type="EMBL" id="ELZ08904.1"/>
    </source>
</evidence>
<dbReference type="InterPro" id="IPR004358">
    <property type="entry name" value="Sig_transdc_His_kin-like_C"/>
</dbReference>
<evidence type="ECO:0000256" key="6">
    <source>
        <dbReference type="ARBA" id="ARBA00022840"/>
    </source>
</evidence>
<evidence type="ECO:0000256" key="1">
    <source>
        <dbReference type="ARBA" id="ARBA00000085"/>
    </source>
</evidence>
<dbReference type="NCBIfam" id="TIGR00229">
    <property type="entry name" value="sensory_box"/>
    <property type="match status" value="1"/>
</dbReference>
<evidence type="ECO:0000256" key="5">
    <source>
        <dbReference type="ARBA" id="ARBA00022777"/>
    </source>
</evidence>
<evidence type="ECO:0000313" key="10">
    <source>
        <dbReference type="Proteomes" id="UP000011560"/>
    </source>
</evidence>
<dbReference type="SMART" id="SM00387">
    <property type="entry name" value="HATPase_c"/>
    <property type="match status" value="1"/>
</dbReference>